<evidence type="ECO:0000313" key="3">
    <source>
        <dbReference type="Proteomes" id="UP001219525"/>
    </source>
</evidence>
<protein>
    <submittedName>
        <fullName evidence="2">Uncharacterized protein</fullName>
    </submittedName>
</protein>
<organism evidence="2 3">
    <name type="scientific">Mycena pura</name>
    <dbReference type="NCBI Taxonomy" id="153505"/>
    <lineage>
        <taxon>Eukaryota</taxon>
        <taxon>Fungi</taxon>
        <taxon>Dikarya</taxon>
        <taxon>Basidiomycota</taxon>
        <taxon>Agaricomycotina</taxon>
        <taxon>Agaricomycetes</taxon>
        <taxon>Agaricomycetidae</taxon>
        <taxon>Agaricales</taxon>
        <taxon>Marasmiineae</taxon>
        <taxon>Mycenaceae</taxon>
        <taxon>Mycena</taxon>
    </lineage>
</organism>
<dbReference type="AlphaFoldDB" id="A0AAD6VC86"/>
<keyword evidence="3" id="KW-1185">Reference proteome</keyword>
<dbReference type="EMBL" id="JARJCW010000043">
    <property type="protein sequence ID" value="KAJ7205515.1"/>
    <property type="molecule type" value="Genomic_DNA"/>
</dbReference>
<comment type="caution">
    <text evidence="2">The sequence shown here is derived from an EMBL/GenBank/DDBJ whole genome shotgun (WGS) entry which is preliminary data.</text>
</comment>
<keyword evidence="1" id="KW-0732">Signal</keyword>
<gene>
    <name evidence="2" type="ORF">GGX14DRAFT_698532</name>
</gene>
<dbReference type="Proteomes" id="UP001219525">
    <property type="component" value="Unassembled WGS sequence"/>
</dbReference>
<feature type="signal peptide" evidence="1">
    <location>
        <begin position="1"/>
        <end position="20"/>
    </location>
</feature>
<sequence>MNMKLSNTLAVMLFFAFAAAVPKEMLKREVTCDPAFHKDRTHLHTYQALEAKGIVHCDLICEPVDCGYRAVTFRDCFGNACGCADA</sequence>
<feature type="chain" id="PRO_5041979282" evidence="1">
    <location>
        <begin position="21"/>
        <end position="86"/>
    </location>
</feature>
<evidence type="ECO:0000256" key="1">
    <source>
        <dbReference type="SAM" id="SignalP"/>
    </source>
</evidence>
<accession>A0AAD6VC86</accession>
<proteinExistence type="predicted"/>
<reference evidence="2" key="1">
    <citation type="submission" date="2023-03" db="EMBL/GenBank/DDBJ databases">
        <title>Massive genome expansion in bonnet fungi (Mycena s.s.) driven by repeated elements and novel gene families across ecological guilds.</title>
        <authorList>
            <consortium name="Lawrence Berkeley National Laboratory"/>
            <person name="Harder C.B."/>
            <person name="Miyauchi S."/>
            <person name="Viragh M."/>
            <person name="Kuo A."/>
            <person name="Thoen E."/>
            <person name="Andreopoulos B."/>
            <person name="Lu D."/>
            <person name="Skrede I."/>
            <person name="Drula E."/>
            <person name="Henrissat B."/>
            <person name="Morin E."/>
            <person name="Kohler A."/>
            <person name="Barry K."/>
            <person name="LaButti K."/>
            <person name="Morin E."/>
            <person name="Salamov A."/>
            <person name="Lipzen A."/>
            <person name="Mereny Z."/>
            <person name="Hegedus B."/>
            <person name="Baldrian P."/>
            <person name="Stursova M."/>
            <person name="Weitz H."/>
            <person name="Taylor A."/>
            <person name="Grigoriev I.V."/>
            <person name="Nagy L.G."/>
            <person name="Martin F."/>
            <person name="Kauserud H."/>
        </authorList>
    </citation>
    <scope>NUCLEOTIDE SEQUENCE</scope>
    <source>
        <strain evidence="2">9144</strain>
    </source>
</reference>
<name>A0AAD6VC86_9AGAR</name>
<evidence type="ECO:0000313" key="2">
    <source>
        <dbReference type="EMBL" id="KAJ7205515.1"/>
    </source>
</evidence>